<accession>A0ABM7IMC2</accession>
<evidence type="ECO:0000313" key="2">
    <source>
        <dbReference type="Proteomes" id="UP000465609"/>
    </source>
</evidence>
<organism evidence="1 2">
    <name type="scientific">Mycolicibacterium aubagnense</name>
    <dbReference type="NCBI Taxonomy" id="319707"/>
    <lineage>
        <taxon>Bacteria</taxon>
        <taxon>Bacillati</taxon>
        <taxon>Actinomycetota</taxon>
        <taxon>Actinomycetes</taxon>
        <taxon>Mycobacteriales</taxon>
        <taxon>Mycobacteriaceae</taxon>
        <taxon>Mycolicibacterium</taxon>
    </lineage>
</organism>
<reference evidence="1 2" key="1">
    <citation type="journal article" date="2019" name="Emerg. Microbes Infect.">
        <title>Comprehensive subspecies identification of 175 nontuberculous mycobacteria species based on 7547 genomic profiles.</title>
        <authorList>
            <person name="Matsumoto Y."/>
            <person name="Kinjo T."/>
            <person name="Motooka D."/>
            <person name="Nabeya D."/>
            <person name="Jung N."/>
            <person name="Uechi K."/>
            <person name="Horii T."/>
            <person name="Iida T."/>
            <person name="Fujita J."/>
            <person name="Nakamura S."/>
        </authorList>
    </citation>
    <scope>NUCLEOTIDE SEQUENCE [LARGE SCALE GENOMIC DNA]</scope>
    <source>
        <strain evidence="1 2">JCM 15296</strain>
    </source>
</reference>
<dbReference type="EMBL" id="AP022577">
    <property type="protein sequence ID" value="BBX87874.1"/>
    <property type="molecule type" value="Genomic_DNA"/>
</dbReference>
<name>A0ABM7IMC2_9MYCO</name>
<proteinExistence type="predicted"/>
<gene>
    <name evidence="1" type="ORF">MAUB_57470</name>
</gene>
<dbReference type="Proteomes" id="UP000465609">
    <property type="component" value="Chromosome"/>
</dbReference>
<evidence type="ECO:0000313" key="1">
    <source>
        <dbReference type="EMBL" id="BBX87874.1"/>
    </source>
</evidence>
<dbReference type="RefSeq" id="WP_234884205.1">
    <property type="nucleotide sequence ID" value="NZ_AP022577.1"/>
</dbReference>
<sequence length="86" mass="9253">MRDPLPIVATLPGMALTYTLLVDKAETFTGTFPDARSLASDAVSRAASSARHSVSIDELTEDIERGFRTIDLSTTNPMITVRVKAA</sequence>
<keyword evidence="2" id="KW-1185">Reference proteome</keyword>
<protein>
    <submittedName>
        <fullName evidence="1">Uncharacterized protein</fullName>
    </submittedName>
</protein>